<dbReference type="RefSeq" id="WP_027907145.1">
    <property type="nucleotide sequence ID" value="NZ_BSKL01000002.1"/>
</dbReference>
<dbReference type="GeneID" id="92661361"/>
<accession>A0A1B2F6B7</accession>
<organism evidence="1">
    <name type="scientific">Pseudomonas putida</name>
    <name type="common">Arthrobacter siderocapsulatus</name>
    <dbReference type="NCBI Taxonomy" id="303"/>
    <lineage>
        <taxon>Bacteria</taxon>
        <taxon>Pseudomonadati</taxon>
        <taxon>Pseudomonadota</taxon>
        <taxon>Gammaproteobacteria</taxon>
        <taxon>Pseudomonadales</taxon>
        <taxon>Pseudomonadaceae</taxon>
        <taxon>Pseudomonas</taxon>
    </lineage>
</organism>
<dbReference type="EMBL" id="CP016634">
    <property type="protein sequence ID" value="ANY87683.1"/>
    <property type="molecule type" value="Genomic_DNA"/>
</dbReference>
<proteinExistence type="predicted"/>
<name>A0A1B2F6B7_PSEPU</name>
<reference evidence="1" key="1">
    <citation type="submission" date="2016-07" db="EMBL/GenBank/DDBJ databases">
        <title>New class B carbapenemase carried by novel plasmid in Pseudomonas putida enviromental strain in eastern Amazonia.</title>
        <authorList>
            <person name="Souza C.O."/>
            <person name="Lima K.V."/>
            <person name="Brasiliense D.M."/>
            <person name="Perez-Chaparro P.J."/>
            <person name="Mamizuka E.M."/>
            <person name="Lima M.O."/>
            <person name="Lima L.N."/>
            <person name="McCulloch J.A."/>
        </authorList>
    </citation>
    <scope>NUCLEOTIDE SEQUENCE [LARGE SCALE GENOMIC DNA]</scope>
    <source>
        <strain evidence="1">IEC33019</strain>
    </source>
</reference>
<protein>
    <submittedName>
        <fullName evidence="1">Uncharacterized protein</fullName>
    </submittedName>
</protein>
<sequence length="67" mass="7845">MYQDPNQKRAIPVKVRFEPVLDRILRKAASKTRMQHATYLYEIIEWAVANGVIEELMQDKQQEDIAG</sequence>
<evidence type="ECO:0000313" key="1">
    <source>
        <dbReference type="EMBL" id="ANY87683.1"/>
    </source>
</evidence>
<gene>
    <name evidence="1" type="ORF">IEC33019_2126</name>
</gene>
<dbReference type="AlphaFoldDB" id="A0A1B2F6B7"/>